<protein>
    <submittedName>
        <fullName evidence="1">Uncharacterized protein</fullName>
    </submittedName>
</protein>
<comment type="caution">
    <text evidence="1">The sequence shown here is derived from an EMBL/GenBank/DDBJ whole genome shotgun (WGS) entry which is preliminary data.</text>
</comment>
<dbReference type="AlphaFoldDB" id="A0AAE0Y6B8"/>
<dbReference type="EMBL" id="JAWDGP010006861">
    <property type="protein sequence ID" value="KAK3734127.1"/>
    <property type="molecule type" value="Genomic_DNA"/>
</dbReference>
<sequence>MKAASVVPRLDLRPLIMYEEGCHTQPHSATLRTSHCGHKPGSIAHHRANTVQNSYETRFTQQASPGKTKLENWRSCDPNFLSIFSYIVEILDNWRSCDPNFLSIFSYIVEILDNWRSCDPNFLSIFSYIVEILDNWRSCDPNFLSIFSYIVEILDNWRSCDPNFLSIFSYTVEILDSNLFGCSLSRLPVGVAINFEMACCGHTRMLQIALQVNRIVSAREWALQCLLRARQCCSRRTRHVTRLCAHGLGDGADAAVVEGAPLVHRQAGWGEGWRDGPAQRRVLTQHWRSLSTKTVTVTLFHARFNAIIYSFIPQGNTLDKDNCHYSHPNSKKTLTFAPTIPLHATGAVSGKRVRGS</sequence>
<evidence type="ECO:0000313" key="1">
    <source>
        <dbReference type="EMBL" id="KAK3734127.1"/>
    </source>
</evidence>
<gene>
    <name evidence="1" type="ORF">RRG08_000039</name>
</gene>
<accession>A0AAE0Y6B8</accession>
<reference evidence="1" key="1">
    <citation type="journal article" date="2023" name="G3 (Bethesda)">
        <title>A reference genome for the long-term kleptoplast-retaining sea slug Elysia crispata morphotype clarki.</title>
        <authorList>
            <person name="Eastman K.E."/>
            <person name="Pendleton A.L."/>
            <person name="Shaikh M.A."/>
            <person name="Suttiyut T."/>
            <person name="Ogas R."/>
            <person name="Tomko P."/>
            <person name="Gavelis G."/>
            <person name="Widhalm J.R."/>
            <person name="Wisecaver J.H."/>
        </authorList>
    </citation>
    <scope>NUCLEOTIDE SEQUENCE</scope>
    <source>
        <strain evidence="1">ECLA1</strain>
    </source>
</reference>
<organism evidence="1 2">
    <name type="scientific">Elysia crispata</name>
    <name type="common">lettuce slug</name>
    <dbReference type="NCBI Taxonomy" id="231223"/>
    <lineage>
        <taxon>Eukaryota</taxon>
        <taxon>Metazoa</taxon>
        <taxon>Spiralia</taxon>
        <taxon>Lophotrochozoa</taxon>
        <taxon>Mollusca</taxon>
        <taxon>Gastropoda</taxon>
        <taxon>Heterobranchia</taxon>
        <taxon>Euthyneura</taxon>
        <taxon>Panpulmonata</taxon>
        <taxon>Sacoglossa</taxon>
        <taxon>Placobranchoidea</taxon>
        <taxon>Plakobranchidae</taxon>
        <taxon>Elysia</taxon>
    </lineage>
</organism>
<keyword evidence="2" id="KW-1185">Reference proteome</keyword>
<evidence type="ECO:0000313" key="2">
    <source>
        <dbReference type="Proteomes" id="UP001283361"/>
    </source>
</evidence>
<name>A0AAE0Y6B8_9GAST</name>
<dbReference type="Proteomes" id="UP001283361">
    <property type="component" value="Unassembled WGS sequence"/>
</dbReference>
<proteinExistence type="predicted"/>